<gene>
    <name evidence="1" type="ORF">PGT21_017851</name>
</gene>
<keyword evidence="2" id="KW-1185">Reference proteome</keyword>
<dbReference type="EMBL" id="VSWC01000080">
    <property type="protein sequence ID" value="KAA1092910.1"/>
    <property type="molecule type" value="Genomic_DNA"/>
</dbReference>
<evidence type="ECO:0000313" key="2">
    <source>
        <dbReference type="Proteomes" id="UP000324748"/>
    </source>
</evidence>
<reference evidence="1 2" key="1">
    <citation type="submission" date="2019-05" db="EMBL/GenBank/DDBJ databases">
        <title>Emergence of the Ug99 lineage of the wheat stem rust pathogen through somatic hybridization.</title>
        <authorList>
            <person name="Li F."/>
            <person name="Upadhyaya N.M."/>
            <person name="Sperschneider J."/>
            <person name="Matny O."/>
            <person name="Nguyen-Phuc H."/>
            <person name="Mago R."/>
            <person name="Raley C."/>
            <person name="Miller M.E."/>
            <person name="Silverstein K.A.T."/>
            <person name="Henningsen E."/>
            <person name="Hirsch C.D."/>
            <person name="Visser B."/>
            <person name="Pretorius Z.A."/>
            <person name="Steffenson B.J."/>
            <person name="Schwessinger B."/>
            <person name="Dodds P.N."/>
            <person name="Figueroa M."/>
        </authorList>
    </citation>
    <scope>NUCLEOTIDE SEQUENCE [LARGE SCALE GENOMIC DNA]</scope>
    <source>
        <strain evidence="1">21-0</strain>
    </source>
</reference>
<sequence>MLQKQSGLGYRSDLPEMHKLHRRTNIREAVPWFLIFADILDFIKQELASLFNSFSRGGLAHALLPHPIHQISSFSLHSGLPPEEISQKLQPSLSTAFAPSY</sequence>
<protein>
    <submittedName>
        <fullName evidence="1">Uncharacterized protein</fullName>
    </submittedName>
</protein>
<dbReference type="Proteomes" id="UP000324748">
    <property type="component" value="Unassembled WGS sequence"/>
</dbReference>
<comment type="caution">
    <text evidence="1">The sequence shown here is derived from an EMBL/GenBank/DDBJ whole genome shotgun (WGS) entry which is preliminary data.</text>
</comment>
<name>A0A5B0NXU6_PUCGR</name>
<accession>A0A5B0NXU6</accession>
<organism evidence="1 2">
    <name type="scientific">Puccinia graminis f. sp. tritici</name>
    <dbReference type="NCBI Taxonomy" id="56615"/>
    <lineage>
        <taxon>Eukaryota</taxon>
        <taxon>Fungi</taxon>
        <taxon>Dikarya</taxon>
        <taxon>Basidiomycota</taxon>
        <taxon>Pucciniomycotina</taxon>
        <taxon>Pucciniomycetes</taxon>
        <taxon>Pucciniales</taxon>
        <taxon>Pucciniaceae</taxon>
        <taxon>Puccinia</taxon>
    </lineage>
</organism>
<dbReference type="AlphaFoldDB" id="A0A5B0NXU6"/>
<proteinExistence type="predicted"/>
<evidence type="ECO:0000313" key="1">
    <source>
        <dbReference type="EMBL" id="KAA1092910.1"/>
    </source>
</evidence>